<evidence type="ECO:0000259" key="5">
    <source>
        <dbReference type="PROSITE" id="PS50987"/>
    </source>
</evidence>
<protein>
    <submittedName>
        <fullName evidence="6">Transcriptional regulator, ArsR family</fullName>
    </submittedName>
</protein>
<feature type="compositionally biased region" description="Low complexity" evidence="4">
    <location>
        <begin position="13"/>
        <end position="22"/>
    </location>
</feature>
<name>A0A1H3BVV5_9RHOB</name>
<feature type="compositionally biased region" description="Pro residues" evidence="4">
    <location>
        <begin position="1"/>
        <end position="12"/>
    </location>
</feature>
<dbReference type="SUPFAM" id="SSF46785">
    <property type="entry name" value="Winged helix' DNA-binding domain"/>
    <property type="match status" value="1"/>
</dbReference>
<dbReference type="STRING" id="356660.SAMN05444336_105169"/>
<evidence type="ECO:0000313" key="7">
    <source>
        <dbReference type="Proteomes" id="UP000199118"/>
    </source>
</evidence>
<sequence>MELSESPPPPDAPSGAASDPGSDAATALAAFAALSQATRLDALRLLIEAGPEGLPAGDIAARLEVRPNTLSPNLAILVQAGLARNRREGRTIRYFADLDGLRRLVGFLVQDCCGGRPELCRPLFDDLRGAP</sequence>
<dbReference type="Gene3D" id="1.10.10.10">
    <property type="entry name" value="Winged helix-like DNA-binding domain superfamily/Winged helix DNA-binding domain"/>
    <property type="match status" value="1"/>
</dbReference>
<dbReference type="GO" id="GO:0003700">
    <property type="term" value="F:DNA-binding transcription factor activity"/>
    <property type="evidence" value="ECO:0007669"/>
    <property type="project" value="InterPro"/>
</dbReference>
<evidence type="ECO:0000256" key="4">
    <source>
        <dbReference type="SAM" id="MobiDB-lite"/>
    </source>
</evidence>
<dbReference type="NCBIfam" id="NF033788">
    <property type="entry name" value="HTH_metalloreg"/>
    <property type="match status" value="1"/>
</dbReference>
<proteinExistence type="predicted"/>
<dbReference type="InterPro" id="IPR011991">
    <property type="entry name" value="ArsR-like_HTH"/>
</dbReference>
<keyword evidence="1" id="KW-0805">Transcription regulation</keyword>
<dbReference type="EMBL" id="FNMZ01000005">
    <property type="protein sequence ID" value="SDX45768.1"/>
    <property type="molecule type" value="Genomic_DNA"/>
</dbReference>
<dbReference type="Proteomes" id="UP000199118">
    <property type="component" value="Unassembled WGS sequence"/>
</dbReference>
<evidence type="ECO:0000313" key="6">
    <source>
        <dbReference type="EMBL" id="SDX45768.1"/>
    </source>
</evidence>
<dbReference type="OrthoDB" id="9804742at2"/>
<dbReference type="InterPro" id="IPR051011">
    <property type="entry name" value="Metal_resp_trans_reg"/>
</dbReference>
<dbReference type="InterPro" id="IPR036390">
    <property type="entry name" value="WH_DNA-bd_sf"/>
</dbReference>
<organism evidence="6 7">
    <name type="scientific">Albimonas donghaensis</name>
    <dbReference type="NCBI Taxonomy" id="356660"/>
    <lineage>
        <taxon>Bacteria</taxon>
        <taxon>Pseudomonadati</taxon>
        <taxon>Pseudomonadota</taxon>
        <taxon>Alphaproteobacteria</taxon>
        <taxon>Rhodobacterales</taxon>
        <taxon>Paracoccaceae</taxon>
        <taxon>Albimonas</taxon>
    </lineage>
</organism>
<keyword evidence="7" id="KW-1185">Reference proteome</keyword>
<dbReference type="AlphaFoldDB" id="A0A1H3BVV5"/>
<keyword evidence="3" id="KW-0804">Transcription</keyword>
<evidence type="ECO:0000256" key="1">
    <source>
        <dbReference type="ARBA" id="ARBA00023015"/>
    </source>
</evidence>
<dbReference type="Pfam" id="PF12840">
    <property type="entry name" value="HTH_20"/>
    <property type="match status" value="1"/>
</dbReference>
<gene>
    <name evidence="6" type="ORF">SAMN05444336_105169</name>
</gene>
<accession>A0A1H3BVV5</accession>
<evidence type="ECO:0000256" key="3">
    <source>
        <dbReference type="ARBA" id="ARBA00023163"/>
    </source>
</evidence>
<dbReference type="InterPro" id="IPR036388">
    <property type="entry name" value="WH-like_DNA-bd_sf"/>
</dbReference>
<reference evidence="6 7" key="1">
    <citation type="submission" date="2016-10" db="EMBL/GenBank/DDBJ databases">
        <authorList>
            <person name="de Groot N.N."/>
        </authorList>
    </citation>
    <scope>NUCLEOTIDE SEQUENCE [LARGE SCALE GENOMIC DNA]</scope>
    <source>
        <strain evidence="6 7">DSM 17890</strain>
    </source>
</reference>
<dbReference type="InterPro" id="IPR001845">
    <property type="entry name" value="HTH_ArsR_DNA-bd_dom"/>
</dbReference>
<evidence type="ECO:0000256" key="2">
    <source>
        <dbReference type="ARBA" id="ARBA00023125"/>
    </source>
</evidence>
<dbReference type="PANTHER" id="PTHR43132:SF2">
    <property type="entry name" value="ARSENICAL RESISTANCE OPERON REPRESSOR ARSR-RELATED"/>
    <property type="match status" value="1"/>
</dbReference>
<feature type="domain" description="HTH arsR-type" evidence="5">
    <location>
        <begin position="19"/>
        <end position="116"/>
    </location>
</feature>
<keyword evidence="2" id="KW-0238">DNA-binding</keyword>
<dbReference type="PRINTS" id="PR00778">
    <property type="entry name" value="HTHARSR"/>
</dbReference>
<dbReference type="PROSITE" id="PS50987">
    <property type="entry name" value="HTH_ARSR_2"/>
    <property type="match status" value="1"/>
</dbReference>
<dbReference type="PANTHER" id="PTHR43132">
    <property type="entry name" value="ARSENICAL RESISTANCE OPERON REPRESSOR ARSR-RELATED"/>
    <property type="match status" value="1"/>
</dbReference>
<dbReference type="RefSeq" id="WP_092683236.1">
    <property type="nucleotide sequence ID" value="NZ_FNMZ01000005.1"/>
</dbReference>
<feature type="region of interest" description="Disordered" evidence="4">
    <location>
        <begin position="1"/>
        <end position="22"/>
    </location>
</feature>
<dbReference type="CDD" id="cd00090">
    <property type="entry name" value="HTH_ARSR"/>
    <property type="match status" value="1"/>
</dbReference>
<dbReference type="GO" id="GO:0003677">
    <property type="term" value="F:DNA binding"/>
    <property type="evidence" value="ECO:0007669"/>
    <property type="project" value="UniProtKB-KW"/>
</dbReference>
<dbReference type="SMART" id="SM00418">
    <property type="entry name" value="HTH_ARSR"/>
    <property type="match status" value="1"/>
</dbReference>